<accession>A0A9P6GZT2</accession>
<dbReference type="EMBL" id="SBJO01000031">
    <property type="protein sequence ID" value="KAF9764229.1"/>
    <property type="molecule type" value="Genomic_DNA"/>
</dbReference>
<evidence type="ECO:0000313" key="2">
    <source>
        <dbReference type="Proteomes" id="UP000740883"/>
    </source>
</evidence>
<sequence length="124" mass="13852">MDSKKKFLPVIKVGGRRVVKKANPTRECAEKLKKILESNKKLFAKSSIEEAVLEKSSKLCKYKNNIKVVFNSNNVPVGLLLSGLPEVRSKVVLDIPDDFETAVDNLNIGLTKKLDRLDEALDID</sequence>
<proteinExistence type="predicted"/>
<dbReference type="OrthoDB" id="2194393at2759"/>
<comment type="caution">
    <text evidence="1">The sequence shown here is derived from an EMBL/GenBank/DDBJ whole genome shotgun (WGS) entry which is preliminary data.</text>
</comment>
<reference evidence="1 2" key="1">
    <citation type="journal article" date="2020" name="Genome Biol. Evol.">
        <title>Comparative genomics of strictly vertically transmitted, feminizing microsporidia endosymbionts of amphipod crustaceans.</title>
        <authorList>
            <person name="Cormier A."/>
            <person name="Chebbi M.A."/>
            <person name="Giraud I."/>
            <person name="Wattier R."/>
            <person name="Teixeira M."/>
            <person name="Gilbert C."/>
            <person name="Rigaud T."/>
            <person name="Cordaux R."/>
        </authorList>
    </citation>
    <scope>NUCLEOTIDE SEQUENCE [LARGE SCALE GENOMIC DNA]</scope>
    <source>
        <strain evidence="1 2">Ou3-Ou53</strain>
    </source>
</reference>
<evidence type="ECO:0000313" key="1">
    <source>
        <dbReference type="EMBL" id="KAF9764229.1"/>
    </source>
</evidence>
<dbReference type="AlphaFoldDB" id="A0A9P6GZT2"/>
<dbReference type="Proteomes" id="UP000740883">
    <property type="component" value="Unassembled WGS sequence"/>
</dbReference>
<name>A0A9P6GZT2_9MICR</name>
<keyword evidence="2" id="KW-1185">Reference proteome</keyword>
<organism evidence="1 2">
    <name type="scientific">Nosema granulosis</name>
    <dbReference type="NCBI Taxonomy" id="83296"/>
    <lineage>
        <taxon>Eukaryota</taxon>
        <taxon>Fungi</taxon>
        <taxon>Fungi incertae sedis</taxon>
        <taxon>Microsporidia</taxon>
        <taxon>Nosematidae</taxon>
        <taxon>Nosema</taxon>
    </lineage>
</organism>
<protein>
    <submittedName>
        <fullName evidence="1">Uncharacterized protein</fullName>
    </submittedName>
</protein>
<gene>
    <name evidence="1" type="ORF">NGRA_0724</name>
</gene>